<name>A0A383ERB1_9ZZZZ</name>
<evidence type="ECO:0000313" key="1">
    <source>
        <dbReference type="EMBL" id="SVE58785.1"/>
    </source>
</evidence>
<feature type="non-terminal residue" evidence="1">
    <location>
        <position position="1"/>
    </location>
</feature>
<gene>
    <name evidence="1" type="ORF">METZ01_LOCUS511639</name>
</gene>
<reference evidence="1" key="1">
    <citation type="submission" date="2018-05" db="EMBL/GenBank/DDBJ databases">
        <authorList>
            <person name="Lanie J.A."/>
            <person name="Ng W.-L."/>
            <person name="Kazmierczak K.M."/>
            <person name="Andrzejewski T.M."/>
            <person name="Davidsen T.M."/>
            <person name="Wayne K.J."/>
            <person name="Tettelin H."/>
            <person name="Glass J.I."/>
            <person name="Rusch D."/>
            <person name="Podicherti R."/>
            <person name="Tsui H.-C.T."/>
            <person name="Winkler M.E."/>
        </authorList>
    </citation>
    <scope>NUCLEOTIDE SEQUENCE</scope>
</reference>
<feature type="non-terminal residue" evidence="1">
    <location>
        <position position="28"/>
    </location>
</feature>
<organism evidence="1">
    <name type="scientific">marine metagenome</name>
    <dbReference type="NCBI Taxonomy" id="408172"/>
    <lineage>
        <taxon>unclassified sequences</taxon>
        <taxon>metagenomes</taxon>
        <taxon>ecological metagenomes</taxon>
    </lineage>
</organism>
<dbReference type="EMBL" id="UINC01227765">
    <property type="protein sequence ID" value="SVE58785.1"/>
    <property type="molecule type" value="Genomic_DNA"/>
</dbReference>
<proteinExistence type="predicted"/>
<dbReference type="AlphaFoldDB" id="A0A383ERB1"/>
<protein>
    <submittedName>
        <fullName evidence="1">Uncharacterized protein</fullName>
    </submittedName>
</protein>
<sequence>SVSSLSVNHHWDANCDFFITLYLCQWVF</sequence>
<accession>A0A383ERB1</accession>